<reference evidence="1" key="1">
    <citation type="submission" date="2020-11" db="EMBL/GenBank/DDBJ databases">
        <authorList>
            <consortium name="DOE Joint Genome Institute"/>
            <person name="Ahrendt S."/>
            <person name="Riley R."/>
            <person name="Andreopoulos W."/>
            <person name="Labutti K."/>
            <person name="Pangilinan J."/>
            <person name="Ruiz-Duenas F.J."/>
            <person name="Barrasa J.M."/>
            <person name="Sanchez-Garcia M."/>
            <person name="Camarero S."/>
            <person name="Miyauchi S."/>
            <person name="Serrano A."/>
            <person name="Linde D."/>
            <person name="Babiker R."/>
            <person name="Drula E."/>
            <person name="Ayuso-Fernandez I."/>
            <person name="Pacheco R."/>
            <person name="Padilla G."/>
            <person name="Ferreira P."/>
            <person name="Barriuso J."/>
            <person name="Kellner H."/>
            <person name="Castanera R."/>
            <person name="Alfaro M."/>
            <person name="Ramirez L."/>
            <person name="Pisabarro A.G."/>
            <person name="Kuo A."/>
            <person name="Tritt A."/>
            <person name="Lipzen A."/>
            <person name="He G."/>
            <person name="Yan M."/>
            <person name="Ng V."/>
            <person name="Cullen D."/>
            <person name="Martin F."/>
            <person name="Rosso M.-N."/>
            <person name="Henrissat B."/>
            <person name="Hibbett D."/>
            <person name="Martinez A.T."/>
            <person name="Grigoriev I.V."/>
        </authorList>
    </citation>
    <scope>NUCLEOTIDE SEQUENCE</scope>
    <source>
        <strain evidence="1">MF-IS2</strain>
    </source>
</reference>
<name>A0A9P6BY91_9AGAR</name>
<gene>
    <name evidence="1" type="ORF">P691DRAFT_787313</name>
</gene>
<dbReference type="EMBL" id="MU151419">
    <property type="protein sequence ID" value="KAF9443962.1"/>
    <property type="molecule type" value="Genomic_DNA"/>
</dbReference>
<dbReference type="Proteomes" id="UP000807342">
    <property type="component" value="Unassembled WGS sequence"/>
</dbReference>
<dbReference type="AlphaFoldDB" id="A0A9P6BY91"/>
<protein>
    <submittedName>
        <fullName evidence="1">Uncharacterized protein</fullName>
    </submittedName>
</protein>
<dbReference type="GO" id="GO:0005262">
    <property type="term" value="F:calcium channel activity"/>
    <property type="evidence" value="ECO:0007669"/>
    <property type="project" value="InterPro"/>
</dbReference>
<sequence>MLAYLTTVVLFSRNFTNPLATRLQHPCSEPHASSIPPLYPKLAASSTPLWLRNLPDGWRTKYFLGGFTPSTNYTAFIIQDSHKVSGPINFLTKSASFACTLIHALLFCPSTIYALPLPAPPNTELPIYDSSTLPTEISIQLIGVLNNFTTPLTISTCGRDWYSPLAGCDEGQREYYKWLCTTISPRGTNQAPQSGTHTSVDRACPPLLGFLRPSVMFNGESSYGFGYIDGAEGDERGGVAGVGQDRWGNIWCDAG</sequence>
<evidence type="ECO:0000313" key="2">
    <source>
        <dbReference type="Proteomes" id="UP000807342"/>
    </source>
</evidence>
<dbReference type="PANTHER" id="PTHR39142:SF1">
    <property type="entry name" value="AEL197CP"/>
    <property type="match status" value="1"/>
</dbReference>
<keyword evidence="2" id="KW-1185">Reference proteome</keyword>
<dbReference type="InterPro" id="IPR024338">
    <property type="entry name" value="MID1/Yam8"/>
</dbReference>
<dbReference type="PANTHER" id="PTHR39142">
    <property type="entry name" value="MID1P"/>
    <property type="match status" value="1"/>
</dbReference>
<dbReference type="GO" id="GO:0098703">
    <property type="term" value="P:calcium ion import across plasma membrane"/>
    <property type="evidence" value="ECO:0007669"/>
    <property type="project" value="InterPro"/>
</dbReference>
<organism evidence="1 2">
    <name type="scientific">Macrolepiota fuliginosa MF-IS2</name>
    <dbReference type="NCBI Taxonomy" id="1400762"/>
    <lineage>
        <taxon>Eukaryota</taxon>
        <taxon>Fungi</taxon>
        <taxon>Dikarya</taxon>
        <taxon>Basidiomycota</taxon>
        <taxon>Agaricomycotina</taxon>
        <taxon>Agaricomycetes</taxon>
        <taxon>Agaricomycetidae</taxon>
        <taxon>Agaricales</taxon>
        <taxon>Agaricineae</taxon>
        <taxon>Agaricaceae</taxon>
        <taxon>Macrolepiota</taxon>
    </lineage>
</organism>
<dbReference type="Pfam" id="PF12929">
    <property type="entry name" value="Mid1"/>
    <property type="match status" value="1"/>
</dbReference>
<evidence type="ECO:0000313" key="1">
    <source>
        <dbReference type="EMBL" id="KAF9443962.1"/>
    </source>
</evidence>
<proteinExistence type="predicted"/>
<comment type="caution">
    <text evidence="1">The sequence shown here is derived from an EMBL/GenBank/DDBJ whole genome shotgun (WGS) entry which is preliminary data.</text>
</comment>
<dbReference type="OrthoDB" id="5405745at2759"/>
<accession>A0A9P6BY91</accession>